<keyword evidence="1" id="KW-0472">Membrane</keyword>
<comment type="caution">
    <text evidence="2">The sequence shown here is derived from an EMBL/GenBank/DDBJ whole genome shotgun (WGS) entry which is preliminary data.</text>
</comment>
<dbReference type="CDD" id="cd22189">
    <property type="entry name" value="PGAP4-like_fungal"/>
    <property type="match status" value="1"/>
</dbReference>
<dbReference type="PANTHER" id="PTHR31410:SF1">
    <property type="entry name" value="POST-GPI ATTACHMENT TO PROTEINS FACTOR 4"/>
    <property type="match status" value="1"/>
</dbReference>
<dbReference type="PANTHER" id="PTHR31410">
    <property type="entry name" value="TRANSMEMBRANE PROTEIN 246"/>
    <property type="match status" value="1"/>
</dbReference>
<dbReference type="AlphaFoldDB" id="A0AAN6ZF19"/>
<protein>
    <recommendedName>
        <fullName evidence="4">Integral membrane protein</fullName>
    </recommendedName>
</protein>
<dbReference type="GO" id="GO:0016757">
    <property type="term" value="F:glycosyltransferase activity"/>
    <property type="evidence" value="ECO:0007669"/>
    <property type="project" value="InterPro"/>
</dbReference>
<keyword evidence="1" id="KW-0812">Transmembrane</keyword>
<organism evidence="2 3">
    <name type="scientific">Trichocladium antarcticum</name>
    <dbReference type="NCBI Taxonomy" id="1450529"/>
    <lineage>
        <taxon>Eukaryota</taxon>
        <taxon>Fungi</taxon>
        <taxon>Dikarya</taxon>
        <taxon>Ascomycota</taxon>
        <taxon>Pezizomycotina</taxon>
        <taxon>Sordariomycetes</taxon>
        <taxon>Sordariomycetidae</taxon>
        <taxon>Sordariales</taxon>
        <taxon>Chaetomiaceae</taxon>
        <taxon>Trichocladium</taxon>
    </lineage>
</organism>
<evidence type="ECO:0000313" key="2">
    <source>
        <dbReference type="EMBL" id="KAK4135982.1"/>
    </source>
</evidence>
<dbReference type="InterPro" id="IPR029675">
    <property type="entry name" value="PGAP4"/>
</dbReference>
<evidence type="ECO:0008006" key="4">
    <source>
        <dbReference type="Google" id="ProtNLM"/>
    </source>
</evidence>
<feature type="transmembrane region" description="Helical" evidence="1">
    <location>
        <begin position="12"/>
        <end position="33"/>
    </location>
</feature>
<evidence type="ECO:0000313" key="3">
    <source>
        <dbReference type="Proteomes" id="UP001304895"/>
    </source>
</evidence>
<proteinExistence type="predicted"/>
<reference evidence="2" key="1">
    <citation type="journal article" date="2023" name="Mol. Phylogenet. Evol.">
        <title>Genome-scale phylogeny and comparative genomics of the fungal order Sordariales.</title>
        <authorList>
            <person name="Hensen N."/>
            <person name="Bonometti L."/>
            <person name="Westerberg I."/>
            <person name="Brannstrom I.O."/>
            <person name="Guillou S."/>
            <person name="Cros-Aarteil S."/>
            <person name="Calhoun S."/>
            <person name="Haridas S."/>
            <person name="Kuo A."/>
            <person name="Mondo S."/>
            <person name="Pangilinan J."/>
            <person name="Riley R."/>
            <person name="LaButti K."/>
            <person name="Andreopoulos B."/>
            <person name="Lipzen A."/>
            <person name="Chen C."/>
            <person name="Yan M."/>
            <person name="Daum C."/>
            <person name="Ng V."/>
            <person name="Clum A."/>
            <person name="Steindorff A."/>
            <person name="Ohm R.A."/>
            <person name="Martin F."/>
            <person name="Silar P."/>
            <person name="Natvig D.O."/>
            <person name="Lalanne C."/>
            <person name="Gautier V."/>
            <person name="Ament-Velasquez S.L."/>
            <person name="Kruys A."/>
            <person name="Hutchinson M.I."/>
            <person name="Powell A.J."/>
            <person name="Barry K."/>
            <person name="Miller A.N."/>
            <person name="Grigoriev I.V."/>
            <person name="Debuchy R."/>
            <person name="Gladieux P."/>
            <person name="Hiltunen Thoren M."/>
            <person name="Johannesson H."/>
        </authorList>
    </citation>
    <scope>NUCLEOTIDE SEQUENCE</scope>
    <source>
        <strain evidence="2">CBS 123565</strain>
    </source>
</reference>
<reference evidence="2" key="2">
    <citation type="submission" date="2023-05" db="EMBL/GenBank/DDBJ databases">
        <authorList>
            <consortium name="Lawrence Berkeley National Laboratory"/>
            <person name="Steindorff A."/>
            <person name="Hensen N."/>
            <person name="Bonometti L."/>
            <person name="Westerberg I."/>
            <person name="Brannstrom I.O."/>
            <person name="Guillou S."/>
            <person name="Cros-Aarteil S."/>
            <person name="Calhoun S."/>
            <person name="Haridas S."/>
            <person name="Kuo A."/>
            <person name="Mondo S."/>
            <person name="Pangilinan J."/>
            <person name="Riley R."/>
            <person name="Labutti K."/>
            <person name="Andreopoulos B."/>
            <person name="Lipzen A."/>
            <person name="Chen C."/>
            <person name="Yanf M."/>
            <person name="Daum C."/>
            <person name="Ng V."/>
            <person name="Clum A."/>
            <person name="Ohm R."/>
            <person name="Martin F."/>
            <person name="Silar P."/>
            <person name="Natvig D."/>
            <person name="Lalanne C."/>
            <person name="Gautier V."/>
            <person name="Ament-Velasquez S.L."/>
            <person name="Kruys A."/>
            <person name="Hutchinson M.I."/>
            <person name="Powell A.J."/>
            <person name="Barry K."/>
            <person name="Miller A.N."/>
            <person name="Grigoriev I.V."/>
            <person name="Debuchy R."/>
            <person name="Gladieux P."/>
            <person name="Thoren M.H."/>
            <person name="Johannesson H."/>
        </authorList>
    </citation>
    <scope>NUCLEOTIDE SEQUENCE</scope>
    <source>
        <strain evidence="2">CBS 123565</strain>
    </source>
</reference>
<sequence>MRLPPGLVHFPLYLLSFPAARALLFCSSIWLLGFSYGRLFLWRDPHSAYFRSESAFDLDYSAVRQQEARAFLAQVSEDEAKRHASHDATAKTRTRQKTGDTPALCAAFVTVRRDAEAARLYLADALGSMLAGLDTRERGALNVSLLFANTDPGRHPDWGAPWVGALADTAAGYAGLTDMQRAGLRKAEEDRDLQLKGVFDYLYVLERCLAETTAPFIAVFEDDVVFAADWMARTMRGLQYLVRDYQPAEGKSAADWLYLRLFYTETHLGWESEGDWWYRHLPLVLVLAAGGTAAFLLLLRTLGCGARLRLDWVTIAVVSLLVAPGFTVLAFMAGKHNLPLPGYSLHSNLPFAPSSGGVMPMEKLGCCTQALVFHRPALPALIEYLRQKERGQTDSMIEEYCDATGLQRFALREQAVQHVGLVSSRGMAAANTRSVWAFWFETNKADEVEKRHRETVEEVDWLMFDTLAADGRH</sequence>
<accession>A0AAN6ZF19</accession>
<keyword evidence="3" id="KW-1185">Reference proteome</keyword>
<gene>
    <name evidence="2" type="ORF">BT67DRAFT_228591</name>
</gene>
<name>A0AAN6ZF19_9PEZI</name>
<dbReference type="Proteomes" id="UP001304895">
    <property type="component" value="Unassembled WGS sequence"/>
</dbReference>
<feature type="transmembrane region" description="Helical" evidence="1">
    <location>
        <begin position="312"/>
        <end position="333"/>
    </location>
</feature>
<dbReference type="GO" id="GO:0000139">
    <property type="term" value="C:Golgi membrane"/>
    <property type="evidence" value="ECO:0007669"/>
    <property type="project" value="InterPro"/>
</dbReference>
<dbReference type="GO" id="GO:0006506">
    <property type="term" value="P:GPI anchor biosynthetic process"/>
    <property type="evidence" value="ECO:0007669"/>
    <property type="project" value="InterPro"/>
</dbReference>
<evidence type="ECO:0000256" key="1">
    <source>
        <dbReference type="SAM" id="Phobius"/>
    </source>
</evidence>
<dbReference type="EMBL" id="MU853404">
    <property type="protein sequence ID" value="KAK4135982.1"/>
    <property type="molecule type" value="Genomic_DNA"/>
</dbReference>
<feature type="transmembrane region" description="Helical" evidence="1">
    <location>
        <begin position="281"/>
        <end position="300"/>
    </location>
</feature>
<keyword evidence="1" id="KW-1133">Transmembrane helix</keyword>